<accession>A0A6L2JNX3</accession>
<dbReference type="InterPro" id="IPR027728">
    <property type="entry name" value="Topless_fam"/>
</dbReference>
<gene>
    <name evidence="1" type="ORF">Tci_010776</name>
</gene>
<evidence type="ECO:0000313" key="1">
    <source>
        <dbReference type="EMBL" id="GEU38798.1"/>
    </source>
</evidence>
<dbReference type="SUPFAM" id="SSF50978">
    <property type="entry name" value="WD40 repeat-like"/>
    <property type="match status" value="1"/>
</dbReference>
<sequence>MIWDLCSSREKLVQKNFKASKIGSYSMPLQTTLANDYTASINHVTQSPDGKLFGVAYSKSLVQMYSYHGGADIQNHLEIEAHAGSVNDLAFSYPNKILSIVTCGDDKLIKGMIVGIKRLLSAVEVTVDGYAYYCW</sequence>
<dbReference type="InterPro" id="IPR001680">
    <property type="entry name" value="WD40_rpt"/>
</dbReference>
<dbReference type="InterPro" id="IPR036322">
    <property type="entry name" value="WD40_repeat_dom_sf"/>
</dbReference>
<name>A0A6L2JNX3_TANCI</name>
<comment type="caution">
    <text evidence="1">The sequence shown here is derived from an EMBL/GenBank/DDBJ whole genome shotgun (WGS) entry which is preliminary data.</text>
</comment>
<reference evidence="1" key="1">
    <citation type="journal article" date="2019" name="Sci. Rep.">
        <title>Draft genome of Tanacetum cinerariifolium, the natural source of mosquito coil.</title>
        <authorList>
            <person name="Yamashiro T."/>
            <person name="Shiraishi A."/>
            <person name="Satake H."/>
            <person name="Nakayama K."/>
        </authorList>
    </citation>
    <scope>NUCLEOTIDE SEQUENCE</scope>
</reference>
<dbReference type="EMBL" id="BKCJ010001094">
    <property type="protein sequence ID" value="GEU38798.1"/>
    <property type="molecule type" value="Genomic_DNA"/>
</dbReference>
<proteinExistence type="predicted"/>
<dbReference type="PANTHER" id="PTHR44083:SF36">
    <property type="entry name" value="LIS1 HOMOLOGY MOTIF PROTEIN-RELATED"/>
    <property type="match status" value="1"/>
</dbReference>
<dbReference type="Gene3D" id="2.130.10.10">
    <property type="entry name" value="YVTN repeat-like/Quinoprotein amine dehydrogenase"/>
    <property type="match status" value="1"/>
</dbReference>
<dbReference type="PANTHER" id="PTHR44083">
    <property type="entry name" value="TOPLESS-RELATED PROTEIN 1-RELATED"/>
    <property type="match status" value="1"/>
</dbReference>
<organism evidence="1">
    <name type="scientific">Tanacetum cinerariifolium</name>
    <name type="common">Dalmatian daisy</name>
    <name type="synonym">Chrysanthemum cinerariifolium</name>
    <dbReference type="NCBI Taxonomy" id="118510"/>
    <lineage>
        <taxon>Eukaryota</taxon>
        <taxon>Viridiplantae</taxon>
        <taxon>Streptophyta</taxon>
        <taxon>Embryophyta</taxon>
        <taxon>Tracheophyta</taxon>
        <taxon>Spermatophyta</taxon>
        <taxon>Magnoliopsida</taxon>
        <taxon>eudicotyledons</taxon>
        <taxon>Gunneridae</taxon>
        <taxon>Pentapetalae</taxon>
        <taxon>asterids</taxon>
        <taxon>campanulids</taxon>
        <taxon>Asterales</taxon>
        <taxon>Asteraceae</taxon>
        <taxon>Asteroideae</taxon>
        <taxon>Anthemideae</taxon>
        <taxon>Anthemidinae</taxon>
        <taxon>Tanacetum</taxon>
    </lineage>
</organism>
<dbReference type="GO" id="GO:0006355">
    <property type="term" value="P:regulation of DNA-templated transcription"/>
    <property type="evidence" value="ECO:0007669"/>
    <property type="project" value="InterPro"/>
</dbReference>
<dbReference type="InterPro" id="IPR015943">
    <property type="entry name" value="WD40/YVTN_repeat-like_dom_sf"/>
</dbReference>
<dbReference type="AlphaFoldDB" id="A0A6L2JNX3"/>
<dbReference type="Pfam" id="PF00400">
    <property type="entry name" value="WD40"/>
    <property type="match status" value="1"/>
</dbReference>
<protein>
    <submittedName>
        <fullName evidence="1">Topless-related protein 4-like isoform X1</fullName>
    </submittedName>
</protein>